<organism evidence="14 15">
    <name type="scientific">Methanococcoides seepicolus</name>
    <dbReference type="NCBI Taxonomy" id="2828780"/>
    <lineage>
        <taxon>Archaea</taxon>
        <taxon>Methanobacteriati</taxon>
        <taxon>Methanobacteriota</taxon>
        <taxon>Stenosarchaea group</taxon>
        <taxon>Methanomicrobia</taxon>
        <taxon>Methanosarcinales</taxon>
        <taxon>Methanosarcinaceae</taxon>
        <taxon>Methanococcoides</taxon>
    </lineage>
</organism>
<dbReference type="NCBIfam" id="TIGR03551">
    <property type="entry name" value="F420_cofH"/>
    <property type="match status" value="1"/>
</dbReference>
<feature type="domain" description="Radical SAM core" evidence="13">
    <location>
        <begin position="47"/>
        <end position="283"/>
    </location>
</feature>
<dbReference type="SUPFAM" id="SSF102114">
    <property type="entry name" value="Radical SAM enzymes"/>
    <property type="match status" value="1"/>
</dbReference>
<comment type="subunit">
    <text evidence="10">The FO synthase complex consists of two subunits, CofG and CofH.</text>
</comment>
<evidence type="ECO:0000313" key="14">
    <source>
        <dbReference type="EMBL" id="MCM1986245.1"/>
    </source>
</evidence>
<dbReference type="GO" id="GO:0051539">
    <property type="term" value="F:4 iron, 4 sulfur cluster binding"/>
    <property type="evidence" value="ECO:0007669"/>
    <property type="project" value="UniProtKB-KW"/>
</dbReference>
<dbReference type="InterPro" id="IPR020050">
    <property type="entry name" value="FO_synthase_su2"/>
</dbReference>
<feature type="binding site" evidence="12">
    <location>
        <position position="169"/>
    </location>
    <ligand>
        <name>(3R)-3-methyl-D-ornithine</name>
        <dbReference type="ChEBI" id="CHEBI:64642"/>
    </ligand>
</feature>
<dbReference type="GO" id="GO:0141093">
    <property type="term" value="F:5-amino-6-(D-ribitylamino)uracil--L-tyrosine 4-hydroxyphenyl transferase activity"/>
    <property type="evidence" value="ECO:0007669"/>
    <property type="project" value="UniProtKB-EC"/>
</dbReference>
<comment type="cofactor">
    <cofactor evidence="10 11">
        <name>[4Fe-4S] cluster</name>
        <dbReference type="ChEBI" id="CHEBI:49883"/>
    </cofactor>
    <text evidence="10 11">Binds 1 [4Fe-4S] cluster. The cluster is coordinated with 3 cysteines and an exchangeable S-adenosyl-L-methionine.</text>
</comment>
<dbReference type="SMART" id="SM00729">
    <property type="entry name" value="Elp3"/>
    <property type="match status" value="1"/>
</dbReference>
<comment type="caution">
    <text evidence="14">The sequence shown here is derived from an EMBL/GenBank/DDBJ whole genome shotgun (WGS) entry which is preliminary data.</text>
</comment>
<dbReference type="CDD" id="cd01335">
    <property type="entry name" value="Radical_SAM"/>
    <property type="match status" value="1"/>
</dbReference>
<dbReference type="GO" id="GO:0005506">
    <property type="term" value="F:iron ion binding"/>
    <property type="evidence" value="ECO:0007669"/>
    <property type="project" value="UniProtKB-UniRule"/>
</dbReference>
<feature type="binding site" evidence="10 11">
    <location>
        <position position="61"/>
    </location>
    <ligand>
        <name>[4Fe-4S] cluster</name>
        <dbReference type="ChEBI" id="CHEBI:49883"/>
        <note>4Fe-4S-S-AdoMet</note>
    </ligand>
</feature>
<evidence type="ECO:0000256" key="11">
    <source>
        <dbReference type="PIRSR" id="PIRSR004762-1"/>
    </source>
</evidence>
<evidence type="ECO:0000256" key="2">
    <source>
        <dbReference type="ARBA" id="ARBA00012289"/>
    </source>
</evidence>
<evidence type="ECO:0000256" key="12">
    <source>
        <dbReference type="PIRSR" id="PIRSR004762-2"/>
    </source>
</evidence>
<feature type="binding site" evidence="12">
    <location>
        <position position="67"/>
    </location>
    <ligand>
        <name>S-adenosyl-L-methionine</name>
        <dbReference type="ChEBI" id="CHEBI:59789"/>
    </ligand>
</feature>
<keyword evidence="6 10" id="KW-0479">Metal-binding</keyword>
<protein>
    <recommendedName>
        <fullName evidence="2 10">5-amino-6-(D-ribitylamino)uracil--L-tyrosine 4-hydroxyphenyl transferase</fullName>
        <ecNumber evidence="2 10">2.5.1.147</ecNumber>
    </recommendedName>
    <alternativeName>
        <fullName evidence="10">FO synthase subunit 2</fullName>
    </alternativeName>
</protein>
<name>A0A9E5D9V2_9EURY</name>
<keyword evidence="5 10" id="KW-0949">S-adenosyl-L-methionine</keyword>
<evidence type="ECO:0000256" key="8">
    <source>
        <dbReference type="ARBA" id="ARBA00023014"/>
    </source>
</evidence>
<comment type="function">
    <text evidence="10">Catalyzes the radical-mediated synthesis of 5-amino-5-(4-hydroxybenzyl)-6-(D-ribitylimino)-5,6-dihydrouracil from 5-amino-6-(D-ribitylamino)uracil and L-tyrosine.</text>
</comment>
<dbReference type="InterPro" id="IPR034405">
    <property type="entry name" value="F420"/>
</dbReference>
<evidence type="ECO:0000313" key="15">
    <source>
        <dbReference type="Proteomes" id="UP001056766"/>
    </source>
</evidence>
<dbReference type="InterPro" id="IPR007197">
    <property type="entry name" value="rSAM"/>
</dbReference>
<reference evidence="14" key="2">
    <citation type="submission" date="2021-04" db="EMBL/GenBank/DDBJ databases">
        <authorList>
            <person name="Dong X."/>
        </authorList>
    </citation>
    <scope>NUCLEOTIDE SEQUENCE</scope>
    <source>
        <strain evidence="14">LLY</strain>
    </source>
</reference>
<evidence type="ECO:0000256" key="9">
    <source>
        <dbReference type="ARBA" id="ARBA00048468"/>
    </source>
</evidence>
<dbReference type="InterPro" id="IPR006638">
    <property type="entry name" value="Elp3/MiaA/NifB-like_rSAM"/>
</dbReference>
<evidence type="ECO:0000256" key="7">
    <source>
        <dbReference type="ARBA" id="ARBA00023004"/>
    </source>
</evidence>
<dbReference type="InterPro" id="IPR013785">
    <property type="entry name" value="Aldolase_TIM"/>
</dbReference>
<dbReference type="NCBIfam" id="TIGR00423">
    <property type="entry name" value="CofH family radical SAM protein"/>
    <property type="match status" value="1"/>
</dbReference>
<evidence type="ECO:0000256" key="10">
    <source>
        <dbReference type="HAMAP-Rule" id="MF_01612"/>
    </source>
</evidence>
<dbReference type="AlphaFoldDB" id="A0A9E5D9V2"/>
<dbReference type="SFLD" id="SFLDF00343">
    <property type="entry name" value="aminofutalosine_synthase_(mqnE"/>
    <property type="match status" value="1"/>
</dbReference>
<reference evidence="14" key="1">
    <citation type="journal article" date="2021" name="mSystems">
        <title>Bacteria and Archaea Synergistically Convert Glycine Betaine to Biogenic Methane in the Formosa Cold Seep of the South China Sea.</title>
        <authorList>
            <person name="Li L."/>
            <person name="Zhang W."/>
            <person name="Zhang S."/>
            <person name="Song L."/>
            <person name="Sun Q."/>
            <person name="Zhang H."/>
            <person name="Xiang H."/>
            <person name="Dong X."/>
        </authorList>
    </citation>
    <scope>NUCLEOTIDE SEQUENCE</scope>
    <source>
        <strain evidence="14">LLY</strain>
    </source>
</reference>
<evidence type="ECO:0000256" key="3">
    <source>
        <dbReference type="ARBA" id="ARBA00022485"/>
    </source>
</evidence>
<dbReference type="PANTHER" id="PTHR43076">
    <property type="entry name" value="FO SYNTHASE (COFH)"/>
    <property type="match status" value="1"/>
</dbReference>
<keyword evidence="7 10" id="KW-0408">Iron</keyword>
<dbReference type="PROSITE" id="PS51918">
    <property type="entry name" value="RADICAL_SAM"/>
    <property type="match status" value="1"/>
</dbReference>
<sequence length="355" mass="39738">MIPEDILERAYQGTTTKEDALTLLKIKPFELFALADQIRAETVGDNVTYIINRNINFTDICIGTCGFCAFKDKKGYLLSIDQIKEKIKEAHVSGATEVCIQGGLLPNADIDLYIDILRAVKSEYPHLHTHCFSPMEINHAARASGLSVEETLKKLKDNGLNTMPGTAAEILVDKVRKIICPDKLTRQEWIDTVTLAHNIGIQTTATMMYGHVDTWEDRIDHILTIREIQKETGGFSEFVPLSFMPYNNPIGEKMLEEGRFMNTGIDDLKVYAIARILLNTHIDNIQTSWVKLGKKLAQIALSCGANDMGGTLMEESISRSAGAFSGEVISVEELEWIIRATERTPVQRDTLYRSI</sequence>
<evidence type="ECO:0000259" key="13">
    <source>
        <dbReference type="PROSITE" id="PS51918"/>
    </source>
</evidence>
<keyword evidence="15" id="KW-1185">Reference proteome</keyword>
<accession>A0A9E5D9V2</accession>
<dbReference type="SFLD" id="SFLDF00293">
    <property type="entry name" value="((2_3_4_5-tetrahydroxypentyl)a"/>
    <property type="match status" value="1"/>
</dbReference>
<dbReference type="Pfam" id="PF19288">
    <property type="entry name" value="CofH_C"/>
    <property type="match status" value="1"/>
</dbReference>
<keyword evidence="8 10" id="KW-0411">Iron-sulfur</keyword>
<comment type="similarity">
    <text evidence="10">Belongs to the radical SAM superfamily. CofH family.</text>
</comment>
<keyword evidence="4 10" id="KW-0808">Transferase</keyword>
<evidence type="ECO:0000256" key="5">
    <source>
        <dbReference type="ARBA" id="ARBA00022691"/>
    </source>
</evidence>
<feature type="binding site" evidence="10 11">
    <location>
        <position position="65"/>
    </location>
    <ligand>
        <name>[4Fe-4S] cluster</name>
        <dbReference type="ChEBI" id="CHEBI:49883"/>
        <note>4Fe-4S-S-AdoMet</note>
    </ligand>
</feature>
<dbReference type="PIRSF" id="PIRSF004762">
    <property type="entry name" value="CHP00423"/>
    <property type="match status" value="1"/>
</dbReference>
<dbReference type="EC" id="2.5.1.147" evidence="2 10"/>
<dbReference type="GO" id="GO:0044689">
    <property type="term" value="F:7,8-didemethyl-8-hydroxy-5-deazariboflavin synthase activity"/>
    <property type="evidence" value="ECO:0007669"/>
    <property type="project" value="TreeGrafter"/>
</dbReference>
<keyword evidence="3 10" id="KW-0004">4Fe-4S</keyword>
<comment type="catalytic activity">
    <reaction evidence="9 10">
        <text>5-amino-6-(D-ribitylamino)uracil + L-tyrosine + S-adenosyl-L-methionine = 5-amino-5-(4-hydroxybenzyl)-6-(D-ribitylimino)-5,6-dihydrouracil + 2-iminoacetate + 5'-deoxyadenosine + L-methionine + H(+)</text>
        <dbReference type="Rhea" id="RHEA:55200"/>
        <dbReference type="ChEBI" id="CHEBI:15378"/>
        <dbReference type="ChEBI" id="CHEBI:15934"/>
        <dbReference type="ChEBI" id="CHEBI:17319"/>
        <dbReference type="ChEBI" id="CHEBI:57844"/>
        <dbReference type="ChEBI" id="CHEBI:58315"/>
        <dbReference type="ChEBI" id="CHEBI:59789"/>
        <dbReference type="ChEBI" id="CHEBI:77846"/>
        <dbReference type="ChEBI" id="CHEBI:85936"/>
        <dbReference type="EC" id="2.5.1.147"/>
    </reaction>
</comment>
<dbReference type="InterPro" id="IPR045567">
    <property type="entry name" value="CofH/MnqC-like_C"/>
</dbReference>
<dbReference type="RefSeq" id="WP_250867610.1">
    <property type="nucleotide sequence ID" value="NZ_JAGSOI010000011.1"/>
</dbReference>
<feature type="binding site" evidence="12">
    <location>
        <position position="288"/>
    </location>
    <ligand>
        <name>(3R)-3-methyl-D-ornithine</name>
        <dbReference type="ChEBI" id="CHEBI:64642"/>
    </ligand>
</feature>
<evidence type="ECO:0000256" key="6">
    <source>
        <dbReference type="ARBA" id="ARBA00022723"/>
    </source>
</evidence>
<dbReference type="Proteomes" id="UP001056766">
    <property type="component" value="Unassembled WGS sequence"/>
</dbReference>
<evidence type="ECO:0000256" key="4">
    <source>
        <dbReference type="ARBA" id="ARBA00022679"/>
    </source>
</evidence>
<dbReference type="PANTHER" id="PTHR43076:SF1">
    <property type="entry name" value="LIPOYL SYNTHASE 2"/>
    <property type="match status" value="1"/>
</dbReference>
<feature type="binding site" evidence="10 11">
    <location>
        <position position="68"/>
    </location>
    <ligand>
        <name>[4Fe-4S] cluster</name>
        <dbReference type="ChEBI" id="CHEBI:49883"/>
        <note>4Fe-4S-S-AdoMet</note>
    </ligand>
</feature>
<dbReference type="InterPro" id="IPR019940">
    <property type="entry name" value="CofH_family"/>
</dbReference>
<dbReference type="HAMAP" id="MF_01612">
    <property type="entry name" value="FO_synth_sub2"/>
    <property type="match status" value="1"/>
</dbReference>
<proteinExistence type="inferred from homology"/>
<gene>
    <name evidence="10 14" type="primary">cofH</name>
    <name evidence="14" type="ORF">KDK67_04360</name>
</gene>
<dbReference type="SFLD" id="SFLDG01389">
    <property type="entry name" value="menaquinone_synthsis_involved"/>
    <property type="match status" value="2"/>
</dbReference>
<comment type="pathway">
    <text evidence="1 10">Cofactor biosynthesis; coenzyme F0 biosynthesis.</text>
</comment>
<dbReference type="SFLD" id="SFLDG01064">
    <property type="entry name" value="F420__menaquinone_cofactor_bio"/>
    <property type="match status" value="2"/>
</dbReference>
<evidence type="ECO:0000256" key="1">
    <source>
        <dbReference type="ARBA" id="ARBA00004712"/>
    </source>
</evidence>
<dbReference type="NCBIfam" id="NF005609">
    <property type="entry name" value="PRK07360.1"/>
    <property type="match status" value="1"/>
</dbReference>
<dbReference type="Pfam" id="PF04055">
    <property type="entry name" value="Radical_SAM"/>
    <property type="match status" value="1"/>
</dbReference>
<feature type="binding site" evidence="12">
    <location>
        <position position="133"/>
    </location>
    <ligand>
        <name>(3R)-3-methyl-D-ornithine</name>
        <dbReference type="ChEBI" id="CHEBI:64642"/>
    </ligand>
</feature>
<dbReference type="InterPro" id="IPR058240">
    <property type="entry name" value="rSAM_sf"/>
</dbReference>
<dbReference type="Gene3D" id="3.20.20.70">
    <property type="entry name" value="Aldolase class I"/>
    <property type="match status" value="1"/>
</dbReference>
<dbReference type="EMBL" id="JAGSOI010000011">
    <property type="protein sequence ID" value="MCM1986245.1"/>
    <property type="molecule type" value="Genomic_DNA"/>
</dbReference>
<dbReference type="SFLD" id="SFLDS00029">
    <property type="entry name" value="Radical_SAM"/>
    <property type="match status" value="2"/>
</dbReference>
<dbReference type="SFLD" id="SFLDF00342">
    <property type="entry name" value="cyclic_dehypoxanthine_futalosi"/>
    <property type="match status" value="1"/>
</dbReference>
<dbReference type="SFLD" id="SFLDG01388">
    <property type="entry name" value="7_8-didemethyl-8-hydroxy-5-dea"/>
    <property type="match status" value="1"/>
</dbReference>